<reference evidence="2" key="1">
    <citation type="submission" date="2020-08" db="EMBL/GenBank/DDBJ databases">
        <title>Genome public.</title>
        <authorList>
            <person name="Liu C."/>
            <person name="Sun Q."/>
        </authorList>
    </citation>
    <scope>NUCLEOTIDE SEQUENCE</scope>
    <source>
        <strain evidence="2">BX8</strain>
    </source>
</reference>
<dbReference type="Proteomes" id="UP000659630">
    <property type="component" value="Unassembled WGS sequence"/>
</dbReference>
<dbReference type="SMART" id="SM00530">
    <property type="entry name" value="HTH_XRE"/>
    <property type="match status" value="1"/>
</dbReference>
<evidence type="ECO:0000313" key="2">
    <source>
        <dbReference type="EMBL" id="MBC5580441.1"/>
    </source>
</evidence>
<dbReference type="CDD" id="cd00093">
    <property type="entry name" value="HTH_XRE"/>
    <property type="match status" value="1"/>
</dbReference>
<dbReference type="PROSITE" id="PS50943">
    <property type="entry name" value="HTH_CROC1"/>
    <property type="match status" value="1"/>
</dbReference>
<proteinExistence type="predicted"/>
<dbReference type="Pfam" id="PF01381">
    <property type="entry name" value="HTH_3"/>
    <property type="match status" value="1"/>
</dbReference>
<comment type="caution">
    <text evidence="2">The sequence shown here is derived from an EMBL/GenBank/DDBJ whole genome shotgun (WGS) entry which is preliminary data.</text>
</comment>
<sequence>MEYSSFQGGIILFNRFNSHFGGDLVNARLKKGFSQAAAAEAAGISVREYQRIEKGTSQVKVEPFLRLVFFFDLEIENYRKVVFPDETVSPH</sequence>
<gene>
    <name evidence="2" type="ORF">H8S23_02870</name>
</gene>
<protein>
    <submittedName>
        <fullName evidence="2">Helix-turn-helix transcriptional regulator</fullName>
    </submittedName>
</protein>
<organism evidence="2 3">
    <name type="scientific">Anaerofilum hominis</name>
    <dbReference type="NCBI Taxonomy" id="2763016"/>
    <lineage>
        <taxon>Bacteria</taxon>
        <taxon>Bacillati</taxon>
        <taxon>Bacillota</taxon>
        <taxon>Clostridia</taxon>
        <taxon>Eubacteriales</taxon>
        <taxon>Oscillospiraceae</taxon>
        <taxon>Anaerofilum</taxon>
    </lineage>
</organism>
<dbReference type="InterPro" id="IPR010982">
    <property type="entry name" value="Lambda_DNA-bd_dom_sf"/>
</dbReference>
<dbReference type="InterPro" id="IPR001387">
    <property type="entry name" value="Cro/C1-type_HTH"/>
</dbReference>
<accession>A0A923I502</accession>
<dbReference type="SUPFAM" id="SSF47413">
    <property type="entry name" value="lambda repressor-like DNA-binding domains"/>
    <property type="match status" value="1"/>
</dbReference>
<evidence type="ECO:0000313" key="3">
    <source>
        <dbReference type="Proteomes" id="UP000659630"/>
    </source>
</evidence>
<dbReference type="EMBL" id="JACONZ010000001">
    <property type="protein sequence ID" value="MBC5580441.1"/>
    <property type="molecule type" value="Genomic_DNA"/>
</dbReference>
<keyword evidence="3" id="KW-1185">Reference proteome</keyword>
<name>A0A923I502_9FIRM</name>
<dbReference type="Gene3D" id="1.10.260.40">
    <property type="entry name" value="lambda repressor-like DNA-binding domains"/>
    <property type="match status" value="1"/>
</dbReference>
<evidence type="ECO:0000259" key="1">
    <source>
        <dbReference type="PROSITE" id="PS50943"/>
    </source>
</evidence>
<dbReference type="GO" id="GO:0003677">
    <property type="term" value="F:DNA binding"/>
    <property type="evidence" value="ECO:0007669"/>
    <property type="project" value="InterPro"/>
</dbReference>
<dbReference type="AlphaFoldDB" id="A0A923I502"/>
<feature type="domain" description="HTH cro/C1-type" evidence="1">
    <location>
        <begin position="24"/>
        <end position="78"/>
    </location>
</feature>